<feature type="compositionally biased region" description="Acidic residues" evidence="1">
    <location>
        <begin position="7"/>
        <end position="30"/>
    </location>
</feature>
<evidence type="ECO:0000313" key="3">
    <source>
        <dbReference type="Proteomes" id="UP001457282"/>
    </source>
</evidence>
<name>A0AAW1Y7X6_RUBAR</name>
<feature type="region of interest" description="Disordered" evidence="1">
    <location>
        <begin position="1"/>
        <end position="30"/>
    </location>
</feature>
<evidence type="ECO:0008006" key="4">
    <source>
        <dbReference type="Google" id="ProtNLM"/>
    </source>
</evidence>
<reference evidence="2 3" key="1">
    <citation type="journal article" date="2023" name="G3 (Bethesda)">
        <title>A chromosome-length genome assembly and annotation of blackberry (Rubus argutus, cv. 'Hillquist').</title>
        <authorList>
            <person name="Bruna T."/>
            <person name="Aryal R."/>
            <person name="Dudchenko O."/>
            <person name="Sargent D.J."/>
            <person name="Mead D."/>
            <person name="Buti M."/>
            <person name="Cavallini A."/>
            <person name="Hytonen T."/>
            <person name="Andres J."/>
            <person name="Pham M."/>
            <person name="Weisz D."/>
            <person name="Mascagni F."/>
            <person name="Usai G."/>
            <person name="Natali L."/>
            <person name="Bassil N."/>
            <person name="Fernandez G.E."/>
            <person name="Lomsadze A."/>
            <person name="Armour M."/>
            <person name="Olukolu B."/>
            <person name="Poorten T."/>
            <person name="Britton C."/>
            <person name="Davik J."/>
            <person name="Ashrafi H."/>
            <person name="Aiden E.L."/>
            <person name="Borodovsky M."/>
            <person name="Worthington M."/>
        </authorList>
    </citation>
    <scope>NUCLEOTIDE SEQUENCE [LARGE SCALE GENOMIC DNA]</scope>
    <source>
        <strain evidence="2">PI 553951</strain>
    </source>
</reference>
<dbReference type="Proteomes" id="UP001457282">
    <property type="component" value="Unassembled WGS sequence"/>
</dbReference>
<gene>
    <name evidence="2" type="ORF">M0R45_009938</name>
</gene>
<dbReference type="AlphaFoldDB" id="A0AAW1Y7X6"/>
<organism evidence="2 3">
    <name type="scientific">Rubus argutus</name>
    <name type="common">Southern blackberry</name>
    <dbReference type="NCBI Taxonomy" id="59490"/>
    <lineage>
        <taxon>Eukaryota</taxon>
        <taxon>Viridiplantae</taxon>
        <taxon>Streptophyta</taxon>
        <taxon>Embryophyta</taxon>
        <taxon>Tracheophyta</taxon>
        <taxon>Spermatophyta</taxon>
        <taxon>Magnoliopsida</taxon>
        <taxon>eudicotyledons</taxon>
        <taxon>Gunneridae</taxon>
        <taxon>Pentapetalae</taxon>
        <taxon>rosids</taxon>
        <taxon>fabids</taxon>
        <taxon>Rosales</taxon>
        <taxon>Rosaceae</taxon>
        <taxon>Rosoideae</taxon>
        <taxon>Rosoideae incertae sedis</taxon>
        <taxon>Rubus</taxon>
    </lineage>
</organism>
<accession>A0AAW1Y7X6</accession>
<dbReference type="EMBL" id="JBEDUW010000002">
    <property type="protein sequence ID" value="KAK9944366.1"/>
    <property type="molecule type" value="Genomic_DNA"/>
</dbReference>
<evidence type="ECO:0000313" key="2">
    <source>
        <dbReference type="EMBL" id="KAK9944366.1"/>
    </source>
</evidence>
<sequence>MHRYGEVDGEDNEVDGEGDEVDREGNEVDGEGVEDVTKYWRLSDCVIYKIDHECGNFVEIKNLGEGNSIYILRDGVMDIFCLDVGKVLTCPLHPEIGKAWFIPTLWYPSDLSISDAPPVARYSCLNV</sequence>
<evidence type="ECO:0000256" key="1">
    <source>
        <dbReference type="SAM" id="MobiDB-lite"/>
    </source>
</evidence>
<keyword evidence="3" id="KW-1185">Reference proteome</keyword>
<proteinExistence type="predicted"/>
<protein>
    <recommendedName>
        <fullName evidence="4">DUF295 domain-containing protein</fullName>
    </recommendedName>
</protein>
<comment type="caution">
    <text evidence="2">The sequence shown here is derived from an EMBL/GenBank/DDBJ whole genome shotgun (WGS) entry which is preliminary data.</text>
</comment>